<dbReference type="Pfam" id="PF00126">
    <property type="entry name" value="HTH_1"/>
    <property type="match status" value="1"/>
</dbReference>
<keyword evidence="9" id="KW-1185">Reference proteome</keyword>
<dbReference type="SUPFAM" id="SSF53850">
    <property type="entry name" value="Periplasmic binding protein-like II"/>
    <property type="match status" value="1"/>
</dbReference>
<dbReference type="Gene3D" id="1.10.10.10">
    <property type="entry name" value="Winged helix-like DNA-binding domain superfamily/Winged helix DNA-binding domain"/>
    <property type="match status" value="1"/>
</dbReference>
<dbReference type="InterPro" id="IPR036390">
    <property type="entry name" value="WH_DNA-bd_sf"/>
</dbReference>
<evidence type="ECO:0000313" key="7">
    <source>
        <dbReference type="EMBL" id="SMS02003.1"/>
    </source>
</evidence>
<dbReference type="Proteomes" id="UP001283366">
    <property type="component" value="Unassembled WGS sequence"/>
</dbReference>
<comment type="similarity">
    <text evidence="1">Belongs to the LysR transcriptional regulatory family.</text>
</comment>
<dbReference type="SUPFAM" id="SSF46785">
    <property type="entry name" value="Winged helix' DNA-binding domain"/>
    <property type="match status" value="1"/>
</dbReference>
<reference evidence="7 8" key="1">
    <citation type="submission" date="2017-05" db="EMBL/GenBank/DDBJ databases">
        <authorList>
            <person name="Song R."/>
            <person name="Chenine A.L."/>
            <person name="Ruprecht R.M."/>
        </authorList>
    </citation>
    <scope>NUCLEOTIDE SEQUENCE [LARGE SCALE GENOMIC DNA]</scope>
    <source>
        <strain evidence="7 8">CECT 7927</strain>
    </source>
</reference>
<protein>
    <submittedName>
        <fullName evidence="7">HTH-type transcriptional regulator CatM</fullName>
    </submittedName>
    <submittedName>
        <fullName evidence="6">LysR family transcriptional regulator</fullName>
    </submittedName>
</protein>
<evidence type="ECO:0000256" key="3">
    <source>
        <dbReference type="ARBA" id="ARBA00023125"/>
    </source>
</evidence>
<reference evidence="6 9" key="2">
    <citation type="submission" date="2023-11" db="EMBL/GenBank/DDBJ databases">
        <title>Plant-associative lifestyle of Vibrio porteresiae and its evolutionary dynamics.</title>
        <authorList>
            <person name="Rameshkumar N."/>
            <person name="Kirti K."/>
        </authorList>
    </citation>
    <scope>NUCLEOTIDE SEQUENCE [LARGE SCALE GENOMIC DNA]</scope>
    <source>
        <strain evidence="6 9">MSSRF38</strain>
    </source>
</reference>
<evidence type="ECO:0000259" key="5">
    <source>
        <dbReference type="PROSITE" id="PS50931"/>
    </source>
</evidence>
<evidence type="ECO:0000313" key="8">
    <source>
        <dbReference type="Proteomes" id="UP000196125"/>
    </source>
</evidence>
<gene>
    <name evidence="7" type="primary">catM</name>
    <name evidence="6" type="ORF">SBX37_06285</name>
    <name evidence="7" type="ORF">VIM7927_03314</name>
</gene>
<keyword evidence="3" id="KW-0238">DNA-binding</keyword>
<dbReference type="AlphaFoldDB" id="A0A1Y6J124"/>
<dbReference type="CDD" id="cd05466">
    <property type="entry name" value="PBP2_LTTR_substrate"/>
    <property type="match status" value="1"/>
</dbReference>
<dbReference type="GO" id="GO:0003677">
    <property type="term" value="F:DNA binding"/>
    <property type="evidence" value="ECO:0007669"/>
    <property type="project" value="UniProtKB-KW"/>
</dbReference>
<evidence type="ECO:0000313" key="6">
    <source>
        <dbReference type="EMBL" id="MDW6002468.1"/>
    </source>
</evidence>
<dbReference type="InterPro" id="IPR005119">
    <property type="entry name" value="LysR_subst-bd"/>
</dbReference>
<sequence length="295" mass="33496">MDLKVLRYFLTVVREESITAASEFLHLTQPTLSRQLSALEEELGVTLFIRGSRKITLTDEGMLLRKRAEEILELVHKTEAEFLFAQELVHGDIYVGCGETHAMSLVVQIIREMREEYPNIRVHIYSGDADEVIERINKGLLDFGVLISPEDLTNFESLRLPNKNKWGVLMRKDSLFASLECITPEILLDMPLICARQRDVDKKVTKWVGVDYKKLNIVSTYNLIFNAALMVENGIGNALCLDGLVSTSEECLLCYRPLSPELGVDIHIVWKKYRTLSKAAEVFLGRLKAACQSFT</sequence>
<dbReference type="Pfam" id="PF03466">
    <property type="entry name" value="LysR_substrate"/>
    <property type="match status" value="1"/>
</dbReference>
<evidence type="ECO:0000256" key="2">
    <source>
        <dbReference type="ARBA" id="ARBA00023015"/>
    </source>
</evidence>
<evidence type="ECO:0000313" key="9">
    <source>
        <dbReference type="Proteomes" id="UP001283366"/>
    </source>
</evidence>
<proteinExistence type="inferred from homology"/>
<dbReference type="InterPro" id="IPR050950">
    <property type="entry name" value="HTH-type_LysR_regulators"/>
</dbReference>
<keyword evidence="2" id="KW-0805">Transcription regulation</keyword>
<dbReference type="FunFam" id="1.10.10.10:FF:000001">
    <property type="entry name" value="LysR family transcriptional regulator"/>
    <property type="match status" value="1"/>
</dbReference>
<dbReference type="EMBL" id="FXXI01000007">
    <property type="protein sequence ID" value="SMS02003.1"/>
    <property type="molecule type" value="Genomic_DNA"/>
</dbReference>
<name>A0A1Y6J124_9VIBR</name>
<accession>A0A1Y6J124</accession>
<dbReference type="InterPro" id="IPR036388">
    <property type="entry name" value="WH-like_DNA-bd_sf"/>
</dbReference>
<dbReference type="Proteomes" id="UP000196125">
    <property type="component" value="Unassembled WGS sequence"/>
</dbReference>
<evidence type="ECO:0000256" key="4">
    <source>
        <dbReference type="ARBA" id="ARBA00023163"/>
    </source>
</evidence>
<dbReference type="PRINTS" id="PR00039">
    <property type="entry name" value="HTHLYSR"/>
</dbReference>
<dbReference type="PANTHER" id="PTHR30419:SF8">
    <property type="entry name" value="NITROGEN ASSIMILATION TRANSCRIPTIONAL ACTIVATOR-RELATED"/>
    <property type="match status" value="1"/>
</dbReference>
<evidence type="ECO:0000256" key="1">
    <source>
        <dbReference type="ARBA" id="ARBA00009437"/>
    </source>
</evidence>
<dbReference type="GO" id="GO:0003700">
    <property type="term" value="F:DNA-binding transcription factor activity"/>
    <property type="evidence" value="ECO:0007669"/>
    <property type="project" value="InterPro"/>
</dbReference>
<dbReference type="OrthoDB" id="9775392at2"/>
<dbReference type="GO" id="GO:0005829">
    <property type="term" value="C:cytosol"/>
    <property type="evidence" value="ECO:0007669"/>
    <property type="project" value="TreeGrafter"/>
</dbReference>
<dbReference type="RefSeq" id="WP_087482015.1">
    <property type="nucleotide sequence ID" value="NZ_AP024883.1"/>
</dbReference>
<dbReference type="PROSITE" id="PS50931">
    <property type="entry name" value="HTH_LYSR"/>
    <property type="match status" value="1"/>
</dbReference>
<keyword evidence="4" id="KW-0804">Transcription</keyword>
<dbReference type="InterPro" id="IPR000847">
    <property type="entry name" value="LysR_HTH_N"/>
</dbReference>
<dbReference type="Gene3D" id="3.40.190.290">
    <property type="match status" value="1"/>
</dbReference>
<organism evidence="7 8">
    <name type="scientific">Vibrio mangrovi</name>
    <dbReference type="NCBI Taxonomy" id="474394"/>
    <lineage>
        <taxon>Bacteria</taxon>
        <taxon>Pseudomonadati</taxon>
        <taxon>Pseudomonadota</taxon>
        <taxon>Gammaproteobacteria</taxon>
        <taxon>Vibrionales</taxon>
        <taxon>Vibrionaceae</taxon>
        <taxon>Vibrio</taxon>
    </lineage>
</organism>
<dbReference type="EMBL" id="JAWRCO010000001">
    <property type="protein sequence ID" value="MDW6002468.1"/>
    <property type="molecule type" value="Genomic_DNA"/>
</dbReference>
<feature type="domain" description="HTH lysR-type" evidence="5">
    <location>
        <begin position="1"/>
        <end position="58"/>
    </location>
</feature>
<dbReference type="PANTHER" id="PTHR30419">
    <property type="entry name" value="HTH-TYPE TRANSCRIPTIONAL REGULATOR YBHD"/>
    <property type="match status" value="1"/>
</dbReference>